<evidence type="ECO:0000313" key="2">
    <source>
        <dbReference type="EMBL" id="KAG0150156.1"/>
    </source>
</evidence>
<evidence type="ECO:0000256" key="1">
    <source>
        <dbReference type="SAM" id="MobiDB-lite"/>
    </source>
</evidence>
<proteinExistence type="predicted"/>
<sequence length="241" mass="26169">MPCQSRNHTPLGLIPMDLDASDTSQEAVVYAFMIPSILARSLSLGWFSQSTIGVKLAGSTLQPQPLPCPPFMLSANQLAPMSDPTHKTREITKNDLSSLSDESKLAAPISRSTHVKAPPVHQSSVQKAKSKALKPAQDPERAPTFLEVGHLKQKTVAPSPNLQIQTTKRVQHTAECCHKDLPVVPAGQYADTNVQCHVIIAHLQNQLSLVELQVLDFDLAVASFLQETNHLNLGDIPISVN</sequence>
<accession>A0A9P6TF13</accession>
<feature type="compositionally biased region" description="Basic and acidic residues" evidence="1">
    <location>
        <begin position="84"/>
        <end position="93"/>
    </location>
</feature>
<dbReference type="OrthoDB" id="10383435at2759"/>
<name>A0A9P6TF13_9BASI</name>
<dbReference type="Proteomes" id="UP000886653">
    <property type="component" value="Unassembled WGS sequence"/>
</dbReference>
<gene>
    <name evidence="2" type="ORF">CROQUDRAFT_130749</name>
</gene>
<dbReference type="AlphaFoldDB" id="A0A9P6TF13"/>
<feature type="region of interest" description="Disordered" evidence="1">
    <location>
        <begin position="80"/>
        <end position="140"/>
    </location>
</feature>
<keyword evidence="3" id="KW-1185">Reference proteome</keyword>
<evidence type="ECO:0000313" key="3">
    <source>
        <dbReference type="Proteomes" id="UP000886653"/>
    </source>
</evidence>
<organism evidence="2 3">
    <name type="scientific">Cronartium quercuum f. sp. fusiforme G11</name>
    <dbReference type="NCBI Taxonomy" id="708437"/>
    <lineage>
        <taxon>Eukaryota</taxon>
        <taxon>Fungi</taxon>
        <taxon>Dikarya</taxon>
        <taxon>Basidiomycota</taxon>
        <taxon>Pucciniomycotina</taxon>
        <taxon>Pucciniomycetes</taxon>
        <taxon>Pucciniales</taxon>
        <taxon>Coleosporiaceae</taxon>
        <taxon>Cronartium</taxon>
    </lineage>
</organism>
<reference evidence="2" key="1">
    <citation type="submission" date="2013-11" db="EMBL/GenBank/DDBJ databases">
        <title>Genome sequence of the fusiform rust pathogen reveals effectors for host alternation and coevolution with pine.</title>
        <authorList>
            <consortium name="DOE Joint Genome Institute"/>
            <person name="Smith K."/>
            <person name="Pendleton A."/>
            <person name="Kubisiak T."/>
            <person name="Anderson C."/>
            <person name="Salamov A."/>
            <person name="Aerts A."/>
            <person name="Riley R."/>
            <person name="Clum A."/>
            <person name="Lindquist E."/>
            <person name="Ence D."/>
            <person name="Campbell M."/>
            <person name="Kronenberg Z."/>
            <person name="Feau N."/>
            <person name="Dhillon B."/>
            <person name="Hamelin R."/>
            <person name="Burleigh J."/>
            <person name="Smith J."/>
            <person name="Yandell M."/>
            <person name="Nelson C."/>
            <person name="Grigoriev I."/>
            <person name="Davis J."/>
        </authorList>
    </citation>
    <scope>NUCLEOTIDE SEQUENCE</scope>
    <source>
        <strain evidence="2">G11</strain>
    </source>
</reference>
<comment type="caution">
    <text evidence="2">The sequence shown here is derived from an EMBL/GenBank/DDBJ whole genome shotgun (WGS) entry which is preliminary data.</text>
</comment>
<dbReference type="EMBL" id="MU167221">
    <property type="protein sequence ID" value="KAG0150156.1"/>
    <property type="molecule type" value="Genomic_DNA"/>
</dbReference>
<protein>
    <submittedName>
        <fullName evidence="2">Uncharacterized protein</fullName>
    </submittedName>
</protein>